<evidence type="ECO:0000256" key="1">
    <source>
        <dbReference type="SAM" id="MobiDB-lite"/>
    </source>
</evidence>
<dbReference type="EMBL" id="JACHVS010000001">
    <property type="protein sequence ID" value="MBB2995137.1"/>
    <property type="molecule type" value="Genomic_DNA"/>
</dbReference>
<gene>
    <name evidence="2" type="ORF">E9229_001328</name>
</gene>
<evidence type="ECO:0000313" key="3">
    <source>
        <dbReference type="Proteomes" id="UP000523000"/>
    </source>
</evidence>
<sequence length="97" mass="10365">MRMRFEDLPDGRLVIWLQAPRLQVVLEVAPGDESLGVVVPWAENRVQYTVQEPGHAASGTLAGARVPPSDSRARAGGWPTPGGTRGPPRCGGATPRR</sequence>
<feature type="compositionally biased region" description="Low complexity" evidence="1">
    <location>
        <begin position="86"/>
        <end position="97"/>
    </location>
</feature>
<dbReference type="AlphaFoldDB" id="A0A839QHB4"/>
<feature type="region of interest" description="Disordered" evidence="1">
    <location>
        <begin position="54"/>
        <end position="97"/>
    </location>
</feature>
<reference evidence="2 3" key="1">
    <citation type="submission" date="2020-08" db="EMBL/GenBank/DDBJ databases">
        <title>Sequencing the genomes of 1000 actinobacteria strains.</title>
        <authorList>
            <person name="Klenk H.-P."/>
        </authorList>
    </citation>
    <scope>NUCLEOTIDE SEQUENCE [LARGE SCALE GENOMIC DNA]</scope>
    <source>
        <strain evidence="2 3">DSM 22826</strain>
    </source>
</reference>
<organism evidence="2 3">
    <name type="scientific">Paeniglutamicibacter cryotolerans</name>
    <dbReference type="NCBI Taxonomy" id="670079"/>
    <lineage>
        <taxon>Bacteria</taxon>
        <taxon>Bacillati</taxon>
        <taxon>Actinomycetota</taxon>
        <taxon>Actinomycetes</taxon>
        <taxon>Micrococcales</taxon>
        <taxon>Micrococcaceae</taxon>
        <taxon>Paeniglutamicibacter</taxon>
    </lineage>
</organism>
<comment type="caution">
    <text evidence="2">The sequence shown here is derived from an EMBL/GenBank/DDBJ whole genome shotgun (WGS) entry which is preliminary data.</text>
</comment>
<evidence type="ECO:0000313" key="2">
    <source>
        <dbReference type="EMBL" id="MBB2995137.1"/>
    </source>
</evidence>
<dbReference type="Proteomes" id="UP000523000">
    <property type="component" value="Unassembled WGS sequence"/>
</dbReference>
<protein>
    <submittedName>
        <fullName evidence="2">Uncharacterized protein</fullName>
    </submittedName>
</protein>
<accession>A0A839QHB4</accession>
<name>A0A839QHB4_9MICC</name>
<keyword evidence="3" id="KW-1185">Reference proteome</keyword>
<proteinExistence type="predicted"/>